<dbReference type="InterPro" id="IPR026444">
    <property type="entry name" value="Secre_tail"/>
</dbReference>
<dbReference type="InterPro" id="IPR029058">
    <property type="entry name" value="AB_hydrolase_fold"/>
</dbReference>
<accession>A0A3B7MU70</accession>
<evidence type="ECO:0000256" key="1">
    <source>
        <dbReference type="SAM" id="SignalP"/>
    </source>
</evidence>
<gene>
    <name evidence="3" type="ORF">D3H65_24390</name>
</gene>
<protein>
    <submittedName>
        <fullName evidence="3">T9SS C-terminal target domain-containing protein</fullName>
    </submittedName>
</protein>
<dbReference type="SUPFAM" id="SSF53474">
    <property type="entry name" value="alpha/beta-Hydrolases"/>
    <property type="match status" value="1"/>
</dbReference>
<keyword evidence="4" id="KW-1185">Reference proteome</keyword>
<dbReference type="EMBL" id="CP032157">
    <property type="protein sequence ID" value="AXY76933.1"/>
    <property type="molecule type" value="Genomic_DNA"/>
</dbReference>
<evidence type="ECO:0000313" key="3">
    <source>
        <dbReference type="EMBL" id="AXY76933.1"/>
    </source>
</evidence>
<dbReference type="Gene3D" id="3.40.50.1820">
    <property type="entry name" value="alpha/beta hydrolase"/>
    <property type="match status" value="1"/>
</dbReference>
<dbReference type="Pfam" id="PF18962">
    <property type="entry name" value="Por_Secre_tail"/>
    <property type="match status" value="1"/>
</dbReference>
<evidence type="ECO:0000313" key="4">
    <source>
        <dbReference type="Proteomes" id="UP000263900"/>
    </source>
</evidence>
<dbReference type="AlphaFoldDB" id="A0A3B7MU70"/>
<proteinExistence type="predicted"/>
<name>A0A3B7MU70_9BACT</name>
<reference evidence="3 4" key="1">
    <citation type="submission" date="2018-09" db="EMBL/GenBank/DDBJ databases">
        <title>Genome sequencing of strain 6GH32-13.</title>
        <authorList>
            <person name="Weon H.-Y."/>
            <person name="Heo J."/>
            <person name="Kwon S.-W."/>
        </authorList>
    </citation>
    <scope>NUCLEOTIDE SEQUENCE [LARGE SCALE GENOMIC DNA]</scope>
    <source>
        <strain evidence="3 4">5GH32-13</strain>
    </source>
</reference>
<dbReference type="RefSeq" id="WP_119052810.1">
    <property type="nucleotide sequence ID" value="NZ_CP032157.1"/>
</dbReference>
<feature type="chain" id="PRO_5017751393" evidence="1">
    <location>
        <begin position="31"/>
        <end position="499"/>
    </location>
</feature>
<dbReference type="Proteomes" id="UP000263900">
    <property type="component" value="Chromosome"/>
</dbReference>
<keyword evidence="1" id="KW-0732">Signal</keyword>
<feature type="domain" description="Secretion system C-terminal sorting" evidence="2">
    <location>
        <begin position="424"/>
        <end position="497"/>
    </location>
</feature>
<dbReference type="KEGG" id="pseg:D3H65_24390"/>
<dbReference type="OrthoDB" id="647817at2"/>
<dbReference type="NCBIfam" id="TIGR04183">
    <property type="entry name" value="Por_Secre_tail"/>
    <property type="match status" value="1"/>
</dbReference>
<sequence>MRLFVRSAVRSAFSFFVLSLSLLYTHEALAQDYCNSPRWPGDGVPLKQKKVTNVNIPGTSNIHGYLENLPNDYDANPSKKYPLYVFIHGVNEFGSGSSADLCKLMAQFWWTPSTLSEWPTTSNIQFPQSVADQNGQTHKFILITPQIVDWGVFPNASSTLNALFDYLIAKYRVDVSRIYLTGLSMGANFIQSYAGASLANARRIAALVPVAPCDTLSVAQANIIARANLPFWSFQCSYDNMCPGATAMKNAALINNQSPAPAVQAWATTFPVPGQGCNAGLAHDVWGYAYNPTFKQTVNGRTVNSYEWMVQYNRSSLLPVALEDYTVTLKGGKVQVRWTTSAESNNARFNIERSADGKSFTEIAAIPATGNSTGKAYEWVDERPLTNLSYYRLTQTDLDGRKEIFSMKKIMNRVAGDRSIIVAPNPFVNELTAFVNVPHTQHVNITITDISGRVLKTLNGKYAEGAAEINIKTTDLPKGIYFLKIKGEDFAQAQKIVKQ</sequence>
<organism evidence="3 4">
    <name type="scientific">Paraflavitalea soli</name>
    <dbReference type="NCBI Taxonomy" id="2315862"/>
    <lineage>
        <taxon>Bacteria</taxon>
        <taxon>Pseudomonadati</taxon>
        <taxon>Bacteroidota</taxon>
        <taxon>Chitinophagia</taxon>
        <taxon>Chitinophagales</taxon>
        <taxon>Chitinophagaceae</taxon>
        <taxon>Paraflavitalea</taxon>
    </lineage>
</organism>
<evidence type="ECO:0000259" key="2">
    <source>
        <dbReference type="Pfam" id="PF18962"/>
    </source>
</evidence>
<feature type="signal peptide" evidence="1">
    <location>
        <begin position="1"/>
        <end position="30"/>
    </location>
</feature>